<evidence type="ECO:0000256" key="1">
    <source>
        <dbReference type="SAM" id="Phobius"/>
    </source>
</evidence>
<keyword evidence="1" id="KW-1133">Transmembrane helix</keyword>
<keyword evidence="3" id="KW-1185">Reference proteome</keyword>
<keyword evidence="1" id="KW-0472">Membrane</keyword>
<evidence type="ECO:0000313" key="2">
    <source>
        <dbReference type="EMBL" id="MDQ0272521.1"/>
    </source>
</evidence>
<keyword evidence="1" id="KW-0812">Transmembrane</keyword>
<evidence type="ECO:0000313" key="3">
    <source>
        <dbReference type="Proteomes" id="UP001238088"/>
    </source>
</evidence>
<feature type="transmembrane region" description="Helical" evidence="1">
    <location>
        <begin position="6"/>
        <end position="23"/>
    </location>
</feature>
<protein>
    <submittedName>
        <fullName evidence="2">Uncharacterized protein</fullName>
    </submittedName>
</protein>
<dbReference type="EMBL" id="JAUSUB010000024">
    <property type="protein sequence ID" value="MDQ0272521.1"/>
    <property type="molecule type" value="Genomic_DNA"/>
</dbReference>
<accession>A0ABU0AMP2</accession>
<proteinExistence type="predicted"/>
<name>A0ABU0AMP2_9BACI</name>
<sequence>MTESGGLISLTVFFVYFICIRGIHENRYIDKSYPIDEI</sequence>
<gene>
    <name evidence="2" type="ORF">J2S17_004413</name>
</gene>
<comment type="caution">
    <text evidence="2">The sequence shown here is derived from an EMBL/GenBank/DDBJ whole genome shotgun (WGS) entry which is preliminary data.</text>
</comment>
<dbReference type="Proteomes" id="UP001238088">
    <property type="component" value="Unassembled WGS sequence"/>
</dbReference>
<reference evidence="2 3" key="1">
    <citation type="submission" date="2023-07" db="EMBL/GenBank/DDBJ databases">
        <title>Genomic Encyclopedia of Type Strains, Phase IV (KMG-IV): sequencing the most valuable type-strain genomes for metagenomic binning, comparative biology and taxonomic classification.</title>
        <authorList>
            <person name="Goeker M."/>
        </authorList>
    </citation>
    <scope>NUCLEOTIDE SEQUENCE [LARGE SCALE GENOMIC DNA]</scope>
    <source>
        <strain evidence="2 3">DSM 23494</strain>
    </source>
</reference>
<organism evidence="2 3">
    <name type="scientific">Cytobacillus purgationiresistens</name>
    <dbReference type="NCBI Taxonomy" id="863449"/>
    <lineage>
        <taxon>Bacteria</taxon>
        <taxon>Bacillati</taxon>
        <taxon>Bacillota</taxon>
        <taxon>Bacilli</taxon>
        <taxon>Bacillales</taxon>
        <taxon>Bacillaceae</taxon>
        <taxon>Cytobacillus</taxon>
    </lineage>
</organism>